<evidence type="ECO:0000313" key="2">
    <source>
        <dbReference type="EMBL" id="CAL8134941.1"/>
    </source>
</evidence>
<comment type="caution">
    <text evidence="2">The sequence shown here is derived from an EMBL/GenBank/DDBJ whole genome shotgun (WGS) entry which is preliminary data.</text>
</comment>
<keyword evidence="3" id="KW-1185">Reference proteome</keyword>
<feature type="chain" id="PRO_5047125309" evidence="1">
    <location>
        <begin position="19"/>
        <end position="121"/>
    </location>
</feature>
<evidence type="ECO:0000313" key="3">
    <source>
        <dbReference type="Proteomes" id="UP001642540"/>
    </source>
</evidence>
<keyword evidence="1" id="KW-0732">Signal</keyword>
<feature type="signal peptide" evidence="1">
    <location>
        <begin position="1"/>
        <end position="18"/>
    </location>
</feature>
<dbReference type="Proteomes" id="UP001642540">
    <property type="component" value="Unassembled WGS sequence"/>
</dbReference>
<accession>A0ABP1RTA1</accession>
<name>A0ABP1RTA1_9HEXA</name>
<evidence type="ECO:0000256" key="1">
    <source>
        <dbReference type="SAM" id="SignalP"/>
    </source>
</evidence>
<dbReference type="EMBL" id="CAXLJM020000107">
    <property type="protein sequence ID" value="CAL8134941.1"/>
    <property type="molecule type" value="Genomic_DNA"/>
</dbReference>
<organism evidence="2 3">
    <name type="scientific">Orchesella dallaii</name>
    <dbReference type="NCBI Taxonomy" id="48710"/>
    <lineage>
        <taxon>Eukaryota</taxon>
        <taxon>Metazoa</taxon>
        <taxon>Ecdysozoa</taxon>
        <taxon>Arthropoda</taxon>
        <taxon>Hexapoda</taxon>
        <taxon>Collembola</taxon>
        <taxon>Entomobryomorpha</taxon>
        <taxon>Entomobryoidea</taxon>
        <taxon>Orchesellidae</taxon>
        <taxon>Orchesellinae</taxon>
        <taxon>Orchesella</taxon>
    </lineage>
</organism>
<sequence length="121" mass="11315">MQKIIIVALFAMVAVASGSLVGLPSAGYGFIGGLTKLPNLGLGNIAGVNSNQNTLGYNFIVRESGPVSGRVHAQAASAPLGLGIPVGIGGIGLGGLGGGLGGIGLGGIGLGGLGLGAGIIG</sequence>
<proteinExistence type="predicted"/>
<reference evidence="2 3" key="1">
    <citation type="submission" date="2024-08" db="EMBL/GenBank/DDBJ databases">
        <authorList>
            <person name="Cucini C."/>
            <person name="Frati F."/>
        </authorList>
    </citation>
    <scope>NUCLEOTIDE SEQUENCE [LARGE SCALE GENOMIC DNA]</scope>
</reference>
<protein>
    <submittedName>
        <fullName evidence="2">Uncharacterized protein</fullName>
    </submittedName>
</protein>
<gene>
    <name evidence="2" type="ORF">ODALV1_LOCUS25755</name>
</gene>